<proteinExistence type="predicted"/>
<protein>
    <recommendedName>
        <fullName evidence="3">N-acetyltransferase</fullName>
    </recommendedName>
</protein>
<keyword evidence="2" id="KW-1185">Reference proteome</keyword>
<organism evidence="1 2">
    <name type="scientific">Leptospira stimsonii</name>
    <dbReference type="NCBI Taxonomy" id="2202203"/>
    <lineage>
        <taxon>Bacteria</taxon>
        <taxon>Pseudomonadati</taxon>
        <taxon>Spirochaetota</taxon>
        <taxon>Spirochaetia</taxon>
        <taxon>Leptospirales</taxon>
        <taxon>Leptospiraceae</taxon>
        <taxon>Leptospira</taxon>
    </lineage>
</organism>
<gene>
    <name evidence="1" type="ORF">EHQ90_03550</name>
</gene>
<comment type="caution">
    <text evidence="1">The sequence shown here is derived from an EMBL/GenBank/DDBJ whole genome shotgun (WGS) entry which is preliminary data.</text>
</comment>
<reference evidence="2" key="1">
    <citation type="journal article" date="2019" name="PLoS Negl. Trop. Dis.">
        <title>Revisiting the worldwide diversity of Leptospira species in the environment.</title>
        <authorList>
            <person name="Vincent A.T."/>
            <person name="Schiettekatte O."/>
            <person name="Bourhy P."/>
            <person name="Veyrier F.J."/>
            <person name="Picardeau M."/>
        </authorList>
    </citation>
    <scope>NUCLEOTIDE SEQUENCE [LARGE SCALE GENOMIC DNA]</scope>
    <source>
        <strain evidence="2">201702407</strain>
    </source>
</reference>
<name>A0ABY2NAU8_9LEPT</name>
<dbReference type="Proteomes" id="UP000297422">
    <property type="component" value="Unassembled WGS sequence"/>
</dbReference>
<dbReference type="RefSeq" id="WP_135684100.1">
    <property type="nucleotide sequence ID" value="NZ_RQEQ01000072.1"/>
</dbReference>
<dbReference type="NCBIfam" id="NF047533">
    <property type="entry name" value="LBL_2463_fam"/>
    <property type="match status" value="1"/>
</dbReference>
<accession>A0ABY2NAU8</accession>
<evidence type="ECO:0008006" key="3">
    <source>
        <dbReference type="Google" id="ProtNLM"/>
    </source>
</evidence>
<evidence type="ECO:0000313" key="1">
    <source>
        <dbReference type="EMBL" id="TGM20273.1"/>
    </source>
</evidence>
<dbReference type="EMBL" id="RQGT01000024">
    <property type="protein sequence ID" value="TGM20273.1"/>
    <property type="molecule type" value="Genomic_DNA"/>
</dbReference>
<evidence type="ECO:0000313" key="2">
    <source>
        <dbReference type="Proteomes" id="UP000297422"/>
    </source>
</evidence>
<sequence length="209" mass="23717">MSHTLTLPKKRIQTSFIEHQINGLESPEELNEVKRFIGKVFSGGGYVKSEYTAFDLDQWSTWFYVTSDNGEILSAMRVVEKRPNNFIPLELGVIKGSHPPKRYAVLEQNVADWNNVAFLASRTGWRAAVQNFAMVARFCLEKNFDMVYGFYDLKMPAIVRIYESVGVTMSEKYNKPVFFPGSTLNGTPVQLSIIEISKASLQKTVSKIM</sequence>